<protein>
    <recommendedName>
        <fullName evidence="3">Phospholipase D-like domain-containing protein</fullName>
    </recommendedName>
</protein>
<evidence type="ECO:0008006" key="3">
    <source>
        <dbReference type="Google" id="ProtNLM"/>
    </source>
</evidence>
<organism evidence="1 2">
    <name type="scientific">Streptomyces tricolor</name>
    <dbReference type="NCBI Taxonomy" id="68277"/>
    <lineage>
        <taxon>Bacteria</taxon>
        <taxon>Bacillati</taxon>
        <taxon>Actinomycetota</taxon>
        <taxon>Actinomycetes</taxon>
        <taxon>Kitasatosporales</taxon>
        <taxon>Streptomycetaceae</taxon>
        <taxon>Streptomyces</taxon>
        <taxon>Streptomyces violaceoruber group</taxon>
    </lineage>
</organism>
<dbReference type="SUPFAM" id="SSF56024">
    <property type="entry name" value="Phospholipase D/nuclease"/>
    <property type="match status" value="1"/>
</dbReference>
<dbReference type="RefSeq" id="WP_237481793.1">
    <property type="nucleotide sequence ID" value="NZ_JAKKZF010000093.1"/>
</dbReference>
<dbReference type="EMBL" id="JAKKZF010000093">
    <property type="protein sequence ID" value="MCG0065976.1"/>
    <property type="molecule type" value="Genomic_DNA"/>
</dbReference>
<evidence type="ECO:0000313" key="1">
    <source>
        <dbReference type="EMBL" id="MCG0065976.1"/>
    </source>
</evidence>
<sequence length="274" mass="30563">MNKDGLEFAATFDQVFVQQNGHRGHFGRNVLKGLVDGMDSFLEEKRRTPGFRSMGPVALGGFLWLDDPELAACLARFAHTCVVVSKQGRSKRDLDKLGKLQPFADSDNGMLARVFAELTDLDWREEGRAKVLGPGAPMPDVVIPPLRTIGFRRQPKKDMVPFLHTKMMLLGELWWHDEDALGGVADVIGFRPERLWVGSANATARSRHNLEFGMWLDDPHALQAAQTFLVQLMAHSEALDPDSDLFQPELLPVDFDDEAFAEYAAEYGWGAPDA</sequence>
<accession>A0ABS9JK77</accession>
<name>A0ABS9JK77_9ACTN</name>
<reference evidence="1 2" key="1">
    <citation type="submission" date="2022-01" db="EMBL/GenBank/DDBJ databases">
        <title>Draft Genome Sequences of Seven Type Strains of the Genus Streptomyces.</title>
        <authorList>
            <person name="Aziz S."/>
            <person name="Coretto E."/>
            <person name="Chronakova A."/>
            <person name="Sproer C."/>
            <person name="Huber K."/>
            <person name="Nouioui I."/>
            <person name="Gross H."/>
        </authorList>
    </citation>
    <scope>NUCLEOTIDE SEQUENCE [LARGE SCALE GENOMIC DNA]</scope>
    <source>
        <strain evidence="1 2">DSM 41685</strain>
    </source>
</reference>
<keyword evidence="2" id="KW-1185">Reference proteome</keyword>
<comment type="caution">
    <text evidence="1">The sequence shown here is derived from an EMBL/GenBank/DDBJ whole genome shotgun (WGS) entry which is preliminary data.</text>
</comment>
<proteinExistence type="predicted"/>
<evidence type="ECO:0000313" key="2">
    <source>
        <dbReference type="Proteomes" id="UP001299012"/>
    </source>
</evidence>
<gene>
    <name evidence="1" type="ORF">L0F81_22210</name>
</gene>
<dbReference type="Proteomes" id="UP001299012">
    <property type="component" value="Unassembled WGS sequence"/>
</dbReference>